<gene>
    <name evidence="5" type="ORF">GCM10010185_48940</name>
</gene>
<reference evidence="5" key="1">
    <citation type="journal article" date="2014" name="Int. J. Syst. Evol. Microbiol.">
        <title>Complete genome sequence of Corynebacterium casei LMG S-19264T (=DSM 44701T), isolated from a smear-ripened cheese.</title>
        <authorList>
            <consortium name="US DOE Joint Genome Institute (JGI-PGF)"/>
            <person name="Walter F."/>
            <person name="Albersmeier A."/>
            <person name="Kalinowski J."/>
            <person name="Ruckert C."/>
        </authorList>
    </citation>
    <scope>NUCLEOTIDE SEQUENCE</scope>
    <source>
        <strain evidence="5">JCM 3313</strain>
    </source>
</reference>
<keyword evidence="6" id="KW-1185">Reference proteome</keyword>
<organism evidence="5 6">
    <name type="scientific">Saccharothrix coeruleofusca</name>
    <dbReference type="NCBI Taxonomy" id="33919"/>
    <lineage>
        <taxon>Bacteria</taxon>
        <taxon>Bacillati</taxon>
        <taxon>Actinomycetota</taxon>
        <taxon>Actinomycetes</taxon>
        <taxon>Pseudonocardiales</taxon>
        <taxon>Pseudonocardiaceae</taxon>
        <taxon>Saccharothrix</taxon>
    </lineage>
</organism>
<name>A0A918ASF2_9PSEU</name>
<dbReference type="EMBL" id="BMRG01000011">
    <property type="protein sequence ID" value="GGP70137.1"/>
    <property type="molecule type" value="Genomic_DNA"/>
</dbReference>
<feature type="compositionally biased region" description="Low complexity" evidence="2">
    <location>
        <begin position="351"/>
        <end position="363"/>
    </location>
</feature>
<dbReference type="RefSeq" id="WP_189225640.1">
    <property type="nucleotide sequence ID" value="NZ_BMRG01000011.1"/>
</dbReference>
<keyword evidence="3" id="KW-0732">Signal</keyword>
<evidence type="ECO:0000259" key="4">
    <source>
        <dbReference type="Pfam" id="PF03816"/>
    </source>
</evidence>
<dbReference type="Proteomes" id="UP000639606">
    <property type="component" value="Unassembled WGS sequence"/>
</dbReference>
<dbReference type="NCBIfam" id="TIGR00350">
    <property type="entry name" value="lytR_cpsA_psr"/>
    <property type="match status" value="1"/>
</dbReference>
<dbReference type="Gene3D" id="3.40.630.190">
    <property type="entry name" value="LCP protein"/>
    <property type="match status" value="1"/>
</dbReference>
<reference evidence="5" key="2">
    <citation type="submission" date="2020-09" db="EMBL/GenBank/DDBJ databases">
        <authorList>
            <person name="Sun Q."/>
            <person name="Ohkuma M."/>
        </authorList>
    </citation>
    <scope>NUCLEOTIDE SEQUENCE</scope>
    <source>
        <strain evidence="5">JCM 3313</strain>
    </source>
</reference>
<dbReference type="InterPro" id="IPR050922">
    <property type="entry name" value="LytR/CpsA/Psr_CW_biosynth"/>
</dbReference>
<dbReference type="InterPro" id="IPR004474">
    <property type="entry name" value="LytR_CpsA_psr"/>
</dbReference>
<feature type="signal peptide" evidence="3">
    <location>
        <begin position="1"/>
        <end position="21"/>
    </location>
</feature>
<dbReference type="AlphaFoldDB" id="A0A918ASF2"/>
<dbReference type="PANTHER" id="PTHR33392:SF6">
    <property type="entry name" value="POLYISOPRENYL-TEICHOIC ACID--PEPTIDOGLYCAN TEICHOIC ACID TRANSFERASE TAGU"/>
    <property type="match status" value="1"/>
</dbReference>
<evidence type="ECO:0000256" key="2">
    <source>
        <dbReference type="SAM" id="MobiDB-lite"/>
    </source>
</evidence>
<proteinExistence type="inferred from homology"/>
<evidence type="ECO:0000313" key="5">
    <source>
        <dbReference type="EMBL" id="GGP70137.1"/>
    </source>
</evidence>
<sequence>MKAAVITGRALLALLSAAVLAVTGYTWATLQRVEQSVNTTDVLTVMSDVPNAPPANDGAVDILLVGSDSRTDAQGRPLPDRVLRQLRTEATDTVNTDTIIILRVPRDGSKAHAISIPRDTYVPIPDHREEKINSAYGVTKFFTMQRLQQEGVHDLAEREKRGDQAGRRVLVRVVQELTGVRVDHYAEVNLYGFYLLTQVIGGVDVCLNHATSDPDSGADFPAGPQTISGGDALAFVRQRKNIPNGDLGRITRQQVFLSAAVSRLLSAGTLTDPAKLSGLLDAVSKSVVVDDGLDLATLAKQAQGLAGGNVEFATIPVTGVGARNDRGQSIITVDPAQVKAFVAQVLGEKTPTPTTAATTAASSPAPPGTTERFGGGKVVSLDGGPRAVAQQGPPCVD</sequence>
<feature type="chain" id="PRO_5037195240" evidence="3">
    <location>
        <begin position="22"/>
        <end position="397"/>
    </location>
</feature>
<feature type="region of interest" description="Disordered" evidence="2">
    <location>
        <begin position="351"/>
        <end position="397"/>
    </location>
</feature>
<comment type="caution">
    <text evidence="5">The sequence shown here is derived from an EMBL/GenBank/DDBJ whole genome shotgun (WGS) entry which is preliminary data.</text>
</comment>
<evidence type="ECO:0000256" key="3">
    <source>
        <dbReference type="SAM" id="SignalP"/>
    </source>
</evidence>
<feature type="domain" description="Cell envelope-related transcriptional attenuator" evidence="4">
    <location>
        <begin position="95"/>
        <end position="264"/>
    </location>
</feature>
<comment type="similarity">
    <text evidence="1">Belongs to the LytR/CpsA/Psr (LCP) family.</text>
</comment>
<accession>A0A918ASF2</accession>
<dbReference type="Pfam" id="PF03816">
    <property type="entry name" value="LytR_cpsA_psr"/>
    <property type="match status" value="1"/>
</dbReference>
<evidence type="ECO:0000313" key="6">
    <source>
        <dbReference type="Proteomes" id="UP000639606"/>
    </source>
</evidence>
<dbReference type="PANTHER" id="PTHR33392">
    <property type="entry name" value="POLYISOPRENYL-TEICHOIC ACID--PEPTIDOGLYCAN TEICHOIC ACID TRANSFERASE TAGU"/>
    <property type="match status" value="1"/>
</dbReference>
<evidence type="ECO:0000256" key="1">
    <source>
        <dbReference type="ARBA" id="ARBA00006068"/>
    </source>
</evidence>
<protein>
    <submittedName>
        <fullName evidence="5">LytTR family transcriptional regulator</fullName>
    </submittedName>
</protein>